<reference evidence="11" key="1">
    <citation type="submission" date="2017-10" db="EMBL/GenBank/DDBJ databases">
        <authorList>
            <person name="Banno H."/>
            <person name="Chua N.-H."/>
        </authorList>
    </citation>
    <scope>NUCLEOTIDE SEQUENCE</scope>
</reference>
<keyword evidence="9 10" id="KW-0807">Transducer</keyword>
<evidence type="ECO:0000256" key="2">
    <source>
        <dbReference type="ARBA" id="ARBA00022475"/>
    </source>
</evidence>
<evidence type="ECO:0000256" key="6">
    <source>
        <dbReference type="ARBA" id="ARBA00022989"/>
    </source>
</evidence>
<dbReference type="GO" id="GO:0005886">
    <property type="term" value="C:plasma membrane"/>
    <property type="evidence" value="ECO:0007669"/>
    <property type="project" value="UniProtKB-SubCell"/>
</dbReference>
<comment type="caution">
    <text evidence="10">Lacks conserved residue(s) required for the propagation of feature annotation.</text>
</comment>
<dbReference type="GO" id="GO:0007165">
    <property type="term" value="P:signal transduction"/>
    <property type="evidence" value="ECO:0007669"/>
    <property type="project" value="UniProtKB-KW"/>
</dbReference>
<keyword evidence="4 10" id="KW-0812">Transmembrane</keyword>
<feature type="transmembrane region" description="Helical" evidence="10">
    <location>
        <begin position="79"/>
        <end position="102"/>
    </location>
</feature>
<comment type="similarity">
    <text evidence="10">Belongs to the insect chemoreceptor superfamily. Heteromeric odorant receptor channel (TC 1.A.69) family.</text>
</comment>
<comment type="subcellular location">
    <subcellularLocation>
        <location evidence="1 10">Cell membrane</location>
        <topology evidence="1 10">Multi-pass membrane protein</topology>
    </subcellularLocation>
</comment>
<feature type="transmembrane region" description="Helical" evidence="10">
    <location>
        <begin position="349"/>
        <end position="370"/>
    </location>
</feature>
<feature type="transmembrane region" description="Helical" evidence="10">
    <location>
        <begin position="317"/>
        <end position="337"/>
    </location>
</feature>
<dbReference type="Pfam" id="PF02949">
    <property type="entry name" value="7tm_6"/>
    <property type="match status" value="1"/>
</dbReference>
<name>A0A385H515_9HEMI</name>
<accession>A0A385H515</accession>
<dbReference type="GO" id="GO:0004984">
    <property type="term" value="F:olfactory receptor activity"/>
    <property type="evidence" value="ECO:0007669"/>
    <property type="project" value="InterPro"/>
</dbReference>
<dbReference type="PANTHER" id="PTHR21137">
    <property type="entry name" value="ODORANT RECEPTOR"/>
    <property type="match status" value="1"/>
</dbReference>
<keyword evidence="6 10" id="KW-1133">Transmembrane helix</keyword>
<dbReference type="PANTHER" id="PTHR21137:SF35">
    <property type="entry name" value="ODORANT RECEPTOR 19A-RELATED"/>
    <property type="match status" value="1"/>
</dbReference>
<evidence type="ECO:0000256" key="7">
    <source>
        <dbReference type="ARBA" id="ARBA00023136"/>
    </source>
</evidence>
<keyword evidence="2" id="KW-1003">Cell membrane</keyword>
<evidence type="ECO:0000256" key="9">
    <source>
        <dbReference type="ARBA" id="ARBA00023224"/>
    </source>
</evidence>
<keyword evidence="5 10" id="KW-0552">Olfaction</keyword>
<feature type="transmembrane region" description="Helical" evidence="10">
    <location>
        <begin position="144"/>
        <end position="165"/>
    </location>
</feature>
<evidence type="ECO:0000256" key="3">
    <source>
        <dbReference type="ARBA" id="ARBA00022606"/>
    </source>
</evidence>
<keyword evidence="8 10" id="KW-0675">Receptor</keyword>
<feature type="transmembrane region" description="Helical" evidence="10">
    <location>
        <begin position="202"/>
        <end position="229"/>
    </location>
</feature>
<organism evidence="11">
    <name type="scientific">Yemma signatus</name>
    <dbReference type="NCBI Taxonomy" id="300820"/>
    <lineage>
        <taxon>Eukaryota</taxon>
        <taxon>Metazoa</taxon>
        <taxon>Ecdysozoa</taxon>
        <taxon>Arthropoda</taxon>
        <taxon>Hexapoda</taxon>
        <taxon>Insecta</taxon>
        <taxon>Pterygota</taxon>
        <taxon>Neoptera</taxon>
        <taxon>Paraneoptera</taxon>
        <taxon>Hemiptera</taxon>
        <taxon>Heteroptera</taxon>
        <taxon>Panheteroptera</taxon>
        <taxon>Pentatomomorpha</taxon>
        <taxon>Lygaeoidea</taxon>
        <taxon>Berytidae</taxon>
        <taxon>Yemma</taxon>
    </lineage>
</organism>
<evidence type="ECO:0000313" key="11">
    <source>
        <dbReference type="EMBL" id="AXX83025.1"/>
    </source>
</evidence>
<sequence>MDGISKKIFEFCKSDEVADSIVKRDYFYTTYISGVYANISGRYKYFWLLQFTLNTSISVFHMSAILRTLLILIKVNFTLATYLLQIFLLIQFALVVLITLTLKRHTFMRLCREMIGEFYAYLGEDHAEILERLKEDSWREKKRLLAIPPALGFIGAFCLFLAPILDSSYGEPGFNATQLRVFTDTPIPLVYPFEIPEAERKFYFYLLTGLQLLTAVFIVSLIGSAVVLFMNVIFGYTIHVQYLISTLDRIQARAAAASYLGGGGGGGQRDSSSSGQPFGKEQLYRDPASLRSLESCLKRNLRHHQKIISYFRMVQNLFGFVIGYSYSTGTLVIAMSLLSVKTGTSLPGTALSCLMTCALEVCIMAMVSVLGQRIIDLNEDLRNAVYNMKWYLSSKQVKSHVSLFLEMSLRPVELKGFGLVTCNLDTFSNVMNTAYSYYNLIMAF</sequence>
<evidence type="ECO:0000256" key="1">
    <source>
        <dbReference type="ARBA" id="ARBA00004651"/>
    </source>
</evidence>
<evidence type="ECO:0000256" key="4">
    <source>
        <dbReference type="ARBA" id="ARBA00022692"/>
    </source>
</evidence>
<dbReference type="EMBL" id="MG204659">
    <property type="protein sequence ID" value="AXX83025.1"/>
    <property type="molecule type" value="mRNA"/>
</dbReference>
<evidence type="ECO:0000256" key="5">
    <source>
        <dbReference type="ARBA" id="ARBA00022725"/>
    </source>
</evidence>
<feature type="transmembrane region" description="Helical" evidence="10">
    <location>
        <begin position="51"/>
        <end position="73"/>
    </location>
</feature>
<proteinExistence type="evidence at transcript level"/>
<evidence type="ECO:0000256" key="10">
    <source>
        <dbReference type="RuleBase" id="RU351113"/>
    </source>
</evidence>
<evidence type="ECO:0000256" key="8">
    <source>
        <dbReference type="ARBA" id="ARBA00023170"/>
    </source>
</evidence>
<keyword evidence="3 10" id="KW-0716">Sensory transduction</keyword>
<protein>
    <recommendedName>
        <fullName evidence="10">Odorant receptor</fullName>
    </recommendedName>
</protein>
<dbReference type="InterPro" id="IPR004117">
    <property type="entry name" value="7tm6_olfct_rcpt"/>
</dbReference>
<keyword evidence="7 10" id="KW-0472">Membrane</keyword>
<dbReference type="GO" id="GO:0005549">
    <property type="term" value="F:odorant binding"/>
    <property type="evidence" value="ECO:0007669"/>
    <property type="project" value="InterPro"/>
</dbReference>
<dbReference type="AlphaFoldDB" id="A0A385H515"/>
<gene>
    <name evidence="11" type="primary">OR24</name>
</gene>